<proteinExistence type="predicted"/>
<protein>
    <submittedName>
        <fullName evidence="3">HEPN domain-containing protein</fullName>
    </submittedName>
</protein>
<dbReference type="InterPro" id="IPR007842">
    <property type="entry name" value="HEPN_dom"/>
</dbReference>
<dbReference type="Gene3D" id="1.20.120.330">
    <property type="entry name" value="Nucleotidyltransferases domain 2"/>
    <property type="match status" value="1"/>
</dbReference>
<dbReference type="Pfam" id="PF05168">
    <property type="entry name" value="HEPN"/>
    <property type="match status" value="1"/>
</dbReference>
<keyword evidence="4" id="KW-1185">Reference proteome</keyword>
<feature type="region of interest" description="Disordered" evidence="1">
    <location>
        <begin position="23"/>
        <end position="64"/>
    </location>
</feature>
<dbReference type="Proteomes" id="UP000291469">
    <property type="component" value="Chromosome"/>
</dbReference>
<dbReference type="PROSITE" id="PS50910">
    <property type="entry name" value="HEPN"/>
    <property type="match status" value="1"/>
</dbReference>
<evidence type="ECO:0000256" key="1">
    <source>
        <dbReference type="SAM" id="MobiDB-lite"/>
    </source>
</evidence>
<organism evidence="3 4">
    <name type="scientific">Egibacter rhizosphaerae</name>
    <dbReference type="NCBI Taxonomy" id="1670831"/>
    <lineage>
        <taxon>Bacteria</taxon>
        <taxon>Bacillati</taxon>
        <taxon>Actinomycetota</taxon>
        <taxon>Nitriliruptoria</taxon>
        <taxon>Egibacterales</taxon>
        <taxon>Egibacteraceae</taxon>
        <taxon>Egibacter</taxon>
    </lineage>
</organism>
<gene>
    <name evidence="3" type="ORF">ER308_02320</name>
</gene>
<dbReference type="AlphaFoldDB" id="A0A411YBG5"/>
<dbReference type="EMBL" id="CP036402">
    <property type="protein sequence ID" value="QBI18518.1"/>
    <property type="molecule type" value="Genomic_DNA"/>
</dbReference>
<dbReference type="KEGG" id="erz:ER308_02320"/>
<dbReference type="SMART" id="SM00748">
    <property type="entry name" value="HEPN"/>
    <property type="match status" value="1"/>
</dbReference>
<evidence type="ECO:0000259" key="2">
    <source>
        <dbReference type="PROSITE" id="PS50910"/>
    </source>
</evidence>
<dbReference type="SUPFAM" id="SSF81593">
    <property type="entry name" value="Nucleotidyltransferase substrate binding subunit/domain"/>
    <property type="match status" value="1"/>
</dbReference>
<accession>A0A411YBG5</accession>
<name>A0A411YBG5_9ACTN</name>
<feature type="domain" description="HEPN" evidence="2">
    <location>
        <begin position="75"/>
        <end position="190"/>
    </location>
</feature>
<dbReference type="OrthoDB" id="9808176at2"/>
<reference evidence="3 4" key="1">
    <citation type="submission" date="2019-01" db="EMBL/GenBank/DDBJ databases">
        <title>Egibacter rhizosphaerae EGI 80759T.</title>
        <authorList>
            <person name="Chen D.-D."/>
            <person name="Tian Y."/>
            <person name="Jiao J.-Y."/>
            <person name="Zhang X.-T."/>
            <person name="Zhang Y.-G."/>
            <person name="Zhang Y."/>
            <person name="Xiao M."/>
            <person name="Shu W.-S."/>
            <person name="Li W.-J."/>
        </authorList>
    </citation>
    <scope>NUCLEOTIDE SEQUENCE [LARGE SCALE GENOMIC DNA]</scope>
    <source>
        <strain evidence="3 4">EGI 80759</strain>
    </source>
</reference>
<evidence type="ECO:0000313" key="4">
    <source>
        <dbReference type="Proteomes" id="UP000291469"/>
    </source>
</evidence>
<sequence>MAATVAQRVRARLRPASRRLLRELRRRRGARPGDHHRRAGRLATAPVHPRASPRLRPARDEPMSELDDAEFHRWQRHAHRALDTARLAANGERYEWACFLAEQAAQLSVKGLLHGIGEEAWGHDLTVLEHRAASLLSPHWPDAPDAADAAARLTRHYIPTRYPDAHPGAHVDAHYRRSDADAAIADAERLIDNAARAWAALGGTVGGEEV</sequence>
<evidence type="ECO:0000313" key="3">
    <source>
        <dbReference type="EMBL" id="QBI18518.1"/>
    </source>
</evidence>
<feature type="compositionally biased region" description="Basic residues" evidence="1">
    <location>
        <begin position="23"/>
        <end position="40"/>
    </location>
</feature>